<protein>
    <recommendedName>
        <fullName evidence="4">Lysozyme inhibitor LprI N-terminal domain-containing protein</fullName>
    </recommendedName>
</protein>
<keyword evidence="1" id="KW-0732">Signal</keyword>
<sequence length="118" mass="13082">MKKTIIAAFALGLFAAASANAVSWDCTKARSYSEKLICASPDLSKMDDHLAMTYEKAKRATGNSAVFKKFQNENWKRREECRSIGCVVDWYQTSEAYYSEIIRRATGGASARGQAGRP</sequence>
<comment type="caution">
    <text evidence="2">The sequence shown here is derived from an EMBL/GenBank/DDBJ whole genome shotgun (WGS) entry which is preliminary data.</text>
</comment>
<dbReference type="GO" id="GO:0005576">
    <property type="term" value="C:extracellular region"/>
    <property type="evidence" value="ECO:0007669"/>
    <property type="project" value="TreeGrafter"/>
</dbReference>
<dbReference type="AlphaFoldDB" id="A0A388SHC7"/>
<reference evidence="2 3" key="1">
    <citation type="journal article" date="2018" name="Int. J. Syst. Evol. Microbiol.">
        <title>Mesosutterella multiformis gen. nov., sp. nov., a member of the family Sutterellaceae and Sutterella megalosphaeroides sp. nov., isolated from human faeces.</title>
        <authorList>
            <person name="Sakamoto M."/>
            <person name="Ikeyama N."/>
            <person name="Kunihiro T."/>
            <person name="Iino T."/>
            <person name="Yuki M."/>
            <person name="Ohkuma M."/>
        </authorList>
    </citation>
    <scope>NUCLEOTIDE SEQUENCE [LARGE SCALE GENOMIC DNA]</scope>
    <source>
        <strain evidence="2 3">4NBBH2</strain>
    </source>
</reference>
<keyword evidence="3" id="KW-1185">Reference proteome</keyword>
<dbReference type="OrthoDB" id="5450120at2"/>
<dbReference type="PANTHER" id="PTHR37549">
    <property type="entry name" value="LIPOPROTEIN LPRI"/>
    <property type="match status" value="1"/>
</dbReference>
<dbReference type="InterPro" id="IPR052755">
    <property type="entry name" value="Lysozyme_Inhibitor_LprI"/>
</dbReference>
<dbReference type="RefSeq" id="WP_116271036.1">
    <property type="nucleotide sequence ID" value="NZ_BGZJ01000002.1"/>
</dbReference>
<evidence type="ECO:0000256" key="1">
    <source>
        <dbReference type="SAM" id="SignalP"/>
    </source>
</evidence>
<accession>A0A388SHC7</accession>
<accession>A0A401LHK9</accession>
<dbReference type="EMBL" id="BGZJ01000002">
    <property type="protein sequence ID" value="GBO94840.1"/>
    <property type="molecule type" value="Genomic_DNA"/>
</dbReference>
<organism evidence="2 3">
    <name type="scientific">Mesosutterella multiformis</name>
    <dbReference type="NCBI Taxonomy" id="2259133"/>
    <lineage>
        <taxon>Bacteria</taxon>
        <taxon>Pseudomonadati</taxon>
        <taxon>Pseudomonadota</taxon>
        <taxon>Betaproteobacteria</taxon>
        <taxon>Burkholderiales</taxon>
        <taxon>Sutterellaceae</taxon>
        <taxon>Mesosutterella</taxon>
    </lineage>
</organism>
<dbReference type="PANTHER" id="PTHR37549:SF1">
    <property type="entry name" value="LIPOPROTEIN LPRI"/>
    <property type="match status" value="1"/>
</dbReference>
<evidence type="ECO:0000313" key="3">
    <source>
        <dbReference type="Proteomes" id="UP000266091"/>
    </source>
</evidence>
<feature type="chain" id="PRO_5030071322" description="Lysozyme inhibitor LprI N-terminal domain-containing protein" evidence="1">
    <location>
        <begin position="22"/>
        <end position="118"/>
    </location>
</feature>
<feature type="signal peptide" evidence="1">
    <location>
        <begin position="1"/>
        <end position="21"/>
    </location>
</feature>
<dbReference type="Proteomes" id="UP000266091">
    <property type="component" value="Unassembled WGS sequence"/>
</dbReference>
<proteinExistence type="predicted"/>
<name>A0A388SHC7_9BURK</name>
<gene>
    <name evidence="2" type="ORF">MESMUL_21940</name>
</gene>
<evidence type="ECO:0008006" key="4">
    <source>
        <dbReference type="Google" id="ProtNLM"/>
    </source>
</evidence>
<evidence type="ECO:0000313" key="2">
    <source>
        <dbReference type="EMBL" id="GBO94840.1"/>
    </source>
</evidence>